<dbReference type="VEuPathDB" id="FungiDB:SPRG_02385"/>
<dbReference type="OrthoDB" id="58550at2759"/>
<organism evidence="2 3">
    <name type="scientific">Saprolegnia parasitica (strain CBS 223.65)</name>
    <dbReference type="NCBI Taxonomy" id="695850"/>
    <lineage>
        <taxon>Eukaryota</taxon>
        <taxon>Sar</taxon>
        <taxon>Stramenopiles</taxon>
        <taxon>Oomycota</taxon>
        <taxon>Saprolegniomycetes</taxon>
        <taxon>Saprolegniales</taxon>
        <taxon>Saprolegniaceae</taxon>
        <taxon>Saprolegnia</taxon>
    </lineage>
</organism>
<evidence type="ECO:0000313" key="3">
    <source>
        <dbReference type="Proteomes" id="UP000030745"/>
    </source>
</evidence>
<dbReference type="OMA" id="TTRDECD"/>
<keyword evidence="3" id="KW-1185">Reference proteome</keyword>
<protein>
    <submittedName>
        <fullName evidence="2">Uncharacterized protein</fullName>
    </submittedName>
</protein>
<dbReference type="Proteomes" id="UP000030745">
    <property type="component" value="Unassembled WGS sequence"/>
</dbReference>
<dbReference type="AlphaFoldDB" id="A0A067CTY8"/>
<sequence>MHGTKRPPAKLVYKPPSERGLVTAKEASNMNRSTSGIAGALDTLAGRMDMLEREIKADMKGKKDYEDELFKLNTRKEDIMRKLAECERWNGIFQSKIKPLENSYLATTVEMSEEYDQAKIKHAQGLQVLIDNFNYHPEYKRYNDDFSACFTDSRRPSISSARAYGMRRDCFSTTRDECDGPAAGTVALALRDSTSSCPTRA</sequence>
<evidence type="ECO:0000313" key="2">
    <source>
        <dbReference type="EMBL" id="KDO32685.1"/>
    </source>
</evidence>
<dbReference type="RefSeq" id="XP_012196351.1">
    <property type="nucleotide sequence ID" value="XM_012340961.1"/>
</dbReference>
<proteinExistence type="predicted"/>
<keyword evidence="1" id="KW-0175">Coiled coil</keyword>
<reference evidence="2 3" key="1">
    <citation type="journal article" date="2013" name="PLoS Genet.">
        <title>Distinctive expansion of potential virulence genes in the genome of the oomycete fish pathogen Saprolegnia parasitica.</title>
        <authorList>
            <person name="Jiang R.H."/>
            <person name="de Bruijn I."/>
            <person name="Haas B.J."/>
            <person name="Belmonte R."/>
            <person name="Lobach L."/>
            <person name="Christie J."/>
            <person name="van den Ackerveken G."/>
            <person name="Bottin A."/>
            <person name="Bulone V."/>
            <person name="Diaz-Moreno S.M."/>
            <person name="Dumas B."/>
            <person name="Fan L."/>
            <person name="Gaulin E."/>
            <person name="Govers F."/>
            <person name="Grenville-Briggs L.J."/>
            <person name="Horner N.R."/>
            <person name="Levin J.Z."/>
            <person name="Mammella M."/>
            <person name="Meijer H.J."/>
            <person name="Morris P."/>
            <person name="Nusbaum C."/>
            <person name="Oome S."/>
            <person name="Phillips A.J."/>
            <person name="van Rooyen D."/>
            <person name="Rzeszutek E."/>
            <person name="Saraiva M."/>
            <person name="Secombes C.J."/>
            <person name="Seidl M.F."/>
            <person name="Snel B."/>
            <person name="Stassen J.H."/>
            <person name="Sykes S."/>
            <person name="Tripathy S."/>
            <person name="van den Berg H."/>
            <person name="Vega-Arreguin J.C."/>
            <person name="Wawra S."/>
            <person name="Young S.K."/>
            <person name="Zeng Q."/>
            <person name="Dieguez-Uribeondo J."/>
            <person name="Russ C."/>
            <person name="Tyler B.M."/>
            <person name="van West P."/>
        </authorList>
    </citation>
    <scope>NUCLEOTIDE SEQUENCE [LARGE SCALE GENOMIC DNA]</scope>
    <source>
        <strain evidence="2 3">CBS 223.65</strain>
    </source>
</reference>
<dbReference type="GeneID" id="24124940"/>
<dbReference type="KEGG" id="spar:SPRG_02385"/>
<feature type="coiled-coil region" evidence="1">
    <location>
        <begin position="48"/>
        <end position="82"/>
    </location>
</feature>
<accession>A0A067CTY8</accession>
<gene>
    <name evidence="2" type="ORF">SPRG_02385</name>
</gene>
<evidence type="ECO:0000256" key="1">
    <source>
        <dbReference type="SAM" id="Coils"/>
    </source>
</evidence>
<name>A0A067CTY8_SAPPC</name>
<dbReference type="EMBL" id="KK583194">
    <property type="protein sequence ID" value="KDO32685.1"/>
    <property type="molecule type" value="Genomic_DNA"/>
</dbReference>